<proteinExistence type="predicted"/>
<dbReference type="AlphaFoldDB" id="A0A286UF54"/>
<accession>A0A286UF54</accession>
<keyword evidence="2" id="KW-1185">Reference proteome</keyword>
<evidence type="ECO:0000313" key="2">
    <source>
        <dbReference type="Proteomes" id="UP000217199"/>
    </source>
</evidence>
<dbReference type="EMBL" id="NBII01000006">
    <property type="protein sequence ID" value="PAV18236.1"/>
    <property type="molecule type" value="Genomic_DNA"/>
</dbReference>
<dbReference type="Proteomes" id="UP000217199">
    <property type="component" value="Unassembled WGS sequence"/>
</dbReference>
<comment type="caution">
    <text evidence="1">The sequence shown here is derived from an EMBL/GenBank/DDBJ whole genome shotgun (WGS) entry which is preliminary data.</text>
</comment>
<reference evidence="1 2" key="1">
    <citation type="journal article" date="2017" name="Mol. Ecol.">
        <title>Comparative and population genomic landscape of Phellinus noxius: A hypervariable fungus causing root rot in trees.</title>
        <authorList>
            <person name="Chung C.L."/>
            <person name="Lee T.J."/>
            <person name="Akiba M."/>
            <person name="Lee H.H."/>
            <person name="Kuo T.H."/>
            <person name="Liu D."/>
            <person name="Ke H.M."/>
            <person name="Yokoi T."/>
            <person name="Roa M.B."/>
            <person name="Lu M.J."/>
            <person name="Chang Y.Y."/>
            <person name="Ann P.J."/>
            <person name="Tsai J.N."/>
            <person name="Chen C.Y."/>
            <person name="Tzean S.S."/>
            <person name="Ota Y."/>
            <person name="Hattori T."/>
            <person name="Sahashi N."/>
            <person name="Liou R.F."/>
            <person name="Kikuchi T."/>
            <person name="Tsai I.J."/>
        </authorList>
    </citation>
    <scope>NUCLEOTIDE SEQUENCE [LARGE SCALE GENOMIC DNA]</scope>
    <source>
        <strain evidence="1 2">FFPRI411160</strain>
    </source>
</reference>
<organism evidence="1 2">
    <name type="scientific">Pyrrhoderma noxium</name>
    <dbReference type="NCBI Taxonomy" id="2282107"/>
    <lineage>
        <taxon>Eukaryota</taxon>
        <taxon>Fungi</taxon>
        <taxon>Dikarya</taxon>
        <taxon>Basidiomycota</taxon>
        <taxon>Agaricomycotina</taxon>
        <taxon>Agaricomycetes</taxon>
        <taxon>Hymenochaetales</taxon>
        <taxon>Hymenochaetaceae</taxon>
        <taxon>Pyrrhoderma</taxon>
    </lineage>
</organism>
<evidence type="ECO:0000313" key="1">
    <source>
        <dbReference type="EMBL" id="PAV18236.1"/>
    </source>
</evidence>
<sequence length="96" mass="11018">MDTKKDLKSLTLSDINALIAAKHNYNEFNRKLKEKTIYSIELESQPTVPSLQKRTSSKFKVNKWATTLSHQNQGELIRIICEELSKKKKVLEGGKN</sequence>
<protein>
    <submittedName>
        <fullName evidence="1">Uncharacterized protein</fullName>
    </submittedName>
</protein>
<gene>
    <name evidence="1" type="ORF">PNOK_0672200</name>
</gene>
<name>A0A286UF54_9AGAM</name>
<dbReference type="InParanoid" id="A0A286UF54"/>